<name>I2GPC6_9BACT</name>
<reference evidence="2 3" key="1">
    <citation type="journal article" date="2012" name="J. Bacteriol.">
        <title>Genome Sequence of the Filamentous Bacterium Fibrisoma limi BUZ 3T.</title>
        <authorList>
            <person name="Filippini M."/>
            <person name="Qi W."/>
            <person name="Jaenicke S."/>
            <person name="Goesmann A."/>
            <person name="Smits T.H."/>
            <person name="Bagheri H.C."/>
        </authorList>
    </citation>
    <scope>NUCLEOTIDE SEQUENCE [LARGE SCALE GENOMIC DNA]</scope>
    <source>
        <strain evidence="3">BUZ 3T</strain>
    </source>
</reference>
<dbReference type="Pfam" id="PF14300">
    <property type="entry name" value="DMP19"/>
    <property type="match status" value="1"/>
</dbReference>
<evidence type="ECO:0000259" key="1">
    <source>
        <dbReference type="Pfam" id="PF14300"/>
    </source>
</evidence>
<comment type="caution">
    <text evidence="2">The sequence shown here is derived from an EMBL/GenBank/DDBJ whole genome shotgun (WGS) entry which is preliminary data.</text>
</comment>
<dbReference type="EMBL" id="CAIT01000009">
    <property type="protein sequence ID" value="CCH55754.1"/>
    <property type="molecule type" value="Genomic_DNA"/>
</dbReference>
<protein>
    <recommendedName>
        <fullName evidence="1">DNA mimic protein DMP19 C-terminal domain-containing protein</fullName>
    </recommendedName>
</protein>
<proteinExistence type="predicted"/>
<organism evidence="2 3">
    <name type="scientific">Fibrisoma limi BUZ 3</name>
    <dbReference type="NCBI Taxonomy" id="1185876"/>
    <lineage>
        <taxon>Bacteria</taxon>
        <taxon>Pseudomonadati</taxon>
        <taxon>Bacteroidota</taxon>
        <taxon>Cytophagia</taxon>
        <taxon>Cytophagales</taxon>
        <taxon>Spirosomataceae</taxon>
        <taxon>Fibrisoma</taxon>
    </lineage>
</organism>
<dbReference type="STRING" id="1185876.BN8_05039"/>
<dbReference type="Proteomes" id="UP000009309">
    <property type="component" value="Unassembled WGS sequence"/>
</dbReference>
<feature type="domain" description="DNA mimic protein DMP19 C-terminal" evidence="1">
    <location>
        <begin position="28"/>
        <end position="140"/>
    </location>
</feature>
<dbReference type="eggNOG" id="ENOG50338FH">
    <property type="taxonomic scope" value="Bacteria"/>
</dbReference>
<evidence type="ECO:0000313" key="3">
    <source>
        <dbReference type="Proteomes" id="UP000009309"/>
    </source>
</evidence>
<accession>I2GPC6</accession>
<sequence length="145" mass="16637">MGIPNRTLSDYQQAWEKLVDKGFSNYESMTPAERIWFNLQTLLDTVDNGGLISHYYNTDADRNRETIEDLIVFGFPELADLLLSINAWFPGGHPSLDIEERNDAISNWAEGQYDSLLEEFDNRFYAMETALESALVNHIEQKGLN</sequence>
<gene>
    <name evidence="2" type="ORF">BN8_05039</name>
</gene>
<keyword evidence="3" id="KW-1185">Reference proteome</keyword>
<dbReference type="OrthoDB" id="1435330at2"/>
<dbReference type="Gene3D" id="1.20.1420.60">
    <property type="match status" value="1"/>
</dbReference>
<dbReference type="RefSeq" id="WP_009284319.1">
    <property type="nucleotide sequence ID" value="NZ_CAIT01000009.1"/>
</dbReference>
<evidence type="ECO:0000313" key="2">
    <source>
        <dbReference type="EMBL" id="CCH55754.1"/>
    </source>
</evidence>
<dbReference type="AlphaFoldDB" id="I2GPC6"/>
<dbReference type="InterPro" id="IPR025402">
    <property type="entry name" value="DMP19_C"/>
</dbReference>